<name>A0A2K2BP85_POPTR</name>
<organism evidence="1 2">
    <name type="scientific">Populus trichocarpa</name>
    <name type="common">Western balsam poplar</name>
    <name type="synonym">Populus balsamifera subsp. trichocarpa</name>
    <dbReference type="NCBI Taxonomy" id="3694"/>
    <lineage>
        <taxon>Eukaryota</taxon>
        <taxon>Viridiplantae</taxon>
        <taxon>Streptophyta</taxon>
        <taxon>Embryophyta</taxon>
        <taxon>Tracheophyta</taxon>
        <taxon>Spermatophyta</taxon>
        <taxon>Magnoliopsida</taxon>
        <taxon>eudicotyledons</taxon>
        <taxon>Gunneridae</taxon>
        <taxon>Pentapetalae</taxon>
        <taxon>rosids</taxon>
        <taxon>fabids</taxon>
        <taxon>Malpighiales</taxon>
        <taxon>Salicaceae</taxon>
        <taxon>Saliceae</taxon>
        <taxon>Populus</taxon>
    </lineage>
</organism>
<reference evidence="1 2" key="1">
    <citation type="journal article" date="2006" name="Science">
        <title>The genome of black cottonwood, Populus trichocarpa (Torr. &amp; Gray).</title>
        <authorList>
            <person name="Tuskan G.A."/>
            <person name="Difazio S."/>
            <person name="Jansson S."/>
            <person name="Bohlmann J."/>
            <person name="Grigoriev I."/>
            <person name="Hellsten U."/>
            <person name="Putnam N."/>
            <person name="Ralph S."/>
            <person name="Rombauts S."/>
            <person name="Salamov A."/>
            <person name="Schein J."/>
            <person name="Sterck L."/>
            <person name="Aerts A."/>
            <person name="Bhalerao R.R."/>
            <person name="Bhalerao R.P."/>
            <person name="Blaudez D."/>
            <person name="Boerjan W."/>
            <person name="Brun A."/>
            <person name="Brunner A."/>
            <person name="Busov V."/>
            <person name="Campbell M."/>
            <person name="Carlson J."/>
            <person name="Chalot M."/>
            <person name="Chapman J."/>
            <person name="Chen G.L."/>
            <person name="Cooper D."/>
            <person name="Coutinho P.M."/>
            <person name="Couturier J."/>
            <person name="Covert S."/>
            <person name="Cronk Q."/>
            <person name="Cunningham R."/>
            <person name="Davis J."/>
            <person name="Degroeve S."/>
            <person name="Dejardin A."/>
            <person name="Depamphilis C."/>
            <person name="Detter J."/>
            <person name="Dirks B."/>
            <person name="Dubchak I."/>
            <person name="Duplessis S."/>
            <person name="Ehlting J."/>
            <person name="Ellis B."/>
            <person name="Gendler K."/>
            <person name="Goodstein D."/>
            <person name="Gribskov M."/>
            <person name="Grimwood J."/>
            <person name="Groover A."/>
            <person name="Gunter L."/>
            <person name="Hamberger B."/>
            <person name="Heinze B."/>
            <person name="Helariutta Y."/>
            <person name="Henrissat B."/>
            <person name="Holligan D."/>
            <person name="Holt R."/>
            <person name="Huang W."/>
            <person name="Islam-Faridi N."/>
            <person name="Jones S."/>
            <person name="Jones-Rhoades M."/>
            <person name="Jorgensen R."/>
            <person name="Joshi C."/>
            <person name="Kangasjarvi J."/>
            <person name="Karlsson J."/>
            <person name="Kelleher C."/>
            <person name="Kirkpatrick R."/>
            <person name="Kirst M."/>
            <person name="Kohler A."/>
            <person name="Kalluri U."/>
            <person name="Larimer F."/>
            <person name="Leebens-Mack J."/>
            <person name="Leple J.C."/>
            <person name="Locascio P."/>
            <person name="Lou Y."/>
            <person name="Lucas S."/>
            <person name="Martin F."/>
            <person name="Montanini B."/>
            <person name="Napoli C."/>
            <person name="Nelson D.R."/>
            <person name="Nelson C."/>
            <person name="Nieminen K."/>
            <person name="Nilsson O."/>
            <person name="Pereda V."/>
            <person name="Peter G."/>
            <person name="Philippe R."/>
            <person name="Pilate G."/>
            <person name="Poliakov A."/>
            <person name="Razumovskaya J."/>
            <person name="Richardson P."/>
            <person name="Rinaldi C."/>
            <person name="Ritland K."/>
            <person name="Rouze P."/>
            <person name="Ryaboy D."/>
            <person name="Schmutz J."/>
            <person name="Schrader J."/>
            <person name="Segerman B."/>
            <person name="Shin H."/>
            <person name="Siddiqui A."/>
            <person name="Sterky F."/>
            <person name="Terry A."/>
            <person name="Tsai C.J."/>
            <person name="Uberbacher E."/>
            <person name="Unneberg P."/>
            <person name="Vahala J."/>
            <person name="Wall K."/>
            <person name="Wessler S."/>
            <person name="Yang G."/>
            <person name="Yin T."/>
            <person name="Douglas C."/>
            <person name="Marra M."/>
            <person name="Sandberg G."/>
            <person name="Van de Peer Y."/>
            <person name="Rokhsar D."/>
        </authorList>
    </citation>
    <scope>NUCLEOTIDE SEQUENCE [LARGE SCALE GENOMIC DNA]</scope>
    <source>
        <strain evidence="2">cv. Nisqually</strain>
    </source>
</reference>
<accession>A0A2K2BP85</accession>
<dbReference type="InParanoid" id="A0A2K2BP85"/>
<dbReference type="AlphaFoldDB" id="A0A2K2BP85"/>
<keyword evidence="2" id="KW-1185">Reference proteome</keyword>
<evidence type="ECO:0000313" key="2">
    <source>
        <dbReference type="Proteomes" id="UP000006729"/>
    </source>
</evidence>
<sequence>MYTCVYVNTYRCLSTYICLLVNQNQAYGCLNSSSAIYNEHAKHKDLIMGCLTDKQSNKRNQLEVIIEHISYLYLQE</sequence>
<evidence type="ECO:0000313" key="1">
    <source>
        <dbReference type="EMBL" id="PNT51588.1"/>
    </source>
</evidence>
<dbReference type="Proteomes" id="UP000006729">
    <property type="component" value="Chromosome 2"/>
</dbReference>
<gene>
    <name evidence="1" type="ORF">POPTR_002G250600</name>
</gene>
<proteinExistence type="predicted"/>
<protein>
    <submittedName>
        <fullName evidence="1">Uncharacterized protein</fullName>
    </submittedName>
</protein>
<dbReference type="EMBL" id="CM009291">
    <property type="protein sequence ID" value="PNT51588.1"/>
    <property type="molecule type" value="Genomic_DNA"/>
</dbReference>